<feature type="region of interest" description="Disordered" evidence="1">
    <location>
        <begin position="439"/>
        <end position="478"/>
    </location>
</feature>
<feature type="compositionally biased region" description="Polar residues" evidence="1">
    <location>
        <begin position="95"/>
        <end position="115"/>
    </location>
</feature>
<feature type="region of interest" description="Disordered" evidence="1">
    <location>
        <begin position="186"/>
        <end position="219"/>
    </location>
</feature>
<dbReference type="InParanoid" id="A0A0H2S4S1"/>
<keyword evidence="3" id="KW-1185">Reference proteome</keyword>
<name>A0A0H2S4S1_9AGAM</name>
<dbReference type="EMBL" id="KQ085888">
    <property type="protein sequence ID" value="KLO19260.1"/>
    <property type="molecule type" value="Genomic_DNA"/>
</dbReference>
<evidence type="ECO:0000313" key="3">
    <source>
        <dbReference type="Proteomes" id="UP000053477"/>
    </source>
</evidence>
<evidence type="ECO:0000256" key="1">
    <source>
        <dbReference type="SAM" id="MobiDB-lite"/>
    </source>
</evidence>
<dbReference type="Proteomes" id="UP000053477">
    <property type="component" value="Unassembled WGS sequence"/>
</dbReference>
<sequence>MQRSYNARSPSQQADYGASILETPVSVSQQMTPEVSRAFVESMSGMQVAPDMQSFRFSPHDSHAFSMLSAGGREAGVGRAQQVFNFLGTRNAQSVASSNSNGITGNGRTPMQSNVHPRRPMVFSRPDRSGRPAPYHLDVATFVRNGIEAAYLEAREAGFRLGHEMGLRAAMSRSAAIAAANAASMPAEDSSEARHHQRASLPLSEQASLFHSNSPIASPPFIREQTEESYPAQIGRAQVRRGRGVELHRTGAASGAAQSRFSIAEELNRRSPSAGRSNSPRGRRPVSRTEKFSASSFSVCPPNEEPSGSGSSSNRRRDSTGSTPTITIEPRAEDEARSQQLDSQSQTAESSAPSERSPSIVIVGGIQNVITQGGGNTLTTPVPTGNHETRPFTLRRANDWSAKQIQGAYNNRGFRDGGQDQGSENEQEIDVVVPNIGVTSSTAEGSGRLEGNAATAGRSRLEGNSDSRLGPSSQISPVQINYQPDGQTNMIRVVDKGVSENPISPSETTTHNCTNCGHHPTSASCYV</sequence>
<feature type="compositionally biased region" description="Polar residues" evidence="1">
    <location>
        <begin position="338"/>
        <end position="347"/>
    </location>
</feature>
<reference evidence="2 3" key="1">
    <citation type="submission" date="2015-04" db="EMBL/GenBank/DDBJ databases">
        <title>Complete genome sequence of Schizopora paradoxa KUC8140, a cosmopolitan wood degrader in East Asia.</title>
        <authorList>
            <consortium name="DOE Joint Genome Institute"/>
            <person name="Min B."/>
            <person name="Park H."/>
            <person name="Jang Y."/>
            <person name="Kim J.-J."/>
            <person name="Kim K.H."/>
            <person name="Pangilinan J."/>
            <person name="Lipzen A."/>
            <person name="Riley R."/>
            <person name="Grigoriev I.V."/>
            <person name="Spatafora J.W."/>
            <person name="Choi I.-G."/>
        </authorList>
    </citation>
    <scope>NUCLEOTIDE SEQUENCE [LARGE SCALE GENOMIC DNA]</scope>
    <source>
        <strain evidence="2 3">KUC8140</strain>
    </source>
</reference>
<feature type="region of interest" description="Disordered" evidence="1">
    <location>
        <begin position="236"/>
        <end position="359"/>
    </location>
</feature>
<dbReference type="AlphaFoldDB" id="A0A0H2S4S1"/>
<proteinExistence type="predicted"/>
<feature type="compositionally biased region" description="Low complexity" evidence="1">
    <location>
        <begin position="348"/>
        <end position="359"/>
    </location>
</feature>
<feature type="region of interest" description="Disordered" evidence="1">
    <location>
        <begin position="95"/>
        <end position="119"/>
    </location>
</feature>
<feature type="compositionally biased region" description="Polar residues" evidence="1">
    <location>
        <begin position="270"/>
        <end position="280"/>
    </location>
</feature>
<protein>
    <submittedName>
        <fullName evidence="2">Uncharacterized protein</fullName>
    </submittedName>
</protein>
<gene>
    <name evidence="2" type="ORF">SCHPADRAFT_935583</name>
</gene>
<feature type="region of interest" description="Disordered" evidence="1">
    <location>
        <begin position="371"/>
        <end position="390"/>
    </location>
</feature>
<organism evidence="2 3">
    <name type="scientific">Schizopora paradoxa</name>
    <dbReference type="NCBI Taxonomy" id="27342"/>
    <lineage>
        <taxon>Eukaryota</taxon>
        <taxon>Fungi</taxon>
        <taxon>Dikarya</taxon>
        <taxon>Basidiomycota</taxon>
        <taxon>Agaricomycotina</taxon>
        <taxon>Agaricomycetes</taxon>
        <taxon>Hymenochaetales</taxon>
        <taxon>Schizoporaceae</taxon>
        <taxon>Schizopora</taxon>
    </lineage>
</organism>
<accession>A0A0H2S4S1</accession>
<feature type="compositionally biased region" description="Polar residues" evidence="1">
    <location>
        <begin position="203"/>
        <end position="216"/>
    </location>
</feature>
<evidence type="ECO:0000313" key="2">
    <source>
        <dbReference type="EMBL" id="KLO19260.1"/>
    </source>
</evidence>
<feature type="compositionally biased region" description="Polar residues" evidence="1">
    <location>
        <begin position="466"/>
        <end position="478"/>
    </location>
</feature>